<proteinExistence type="predicted"/>
<dbReference type="AlphaFoldDB" id="A0A7G6T544"/>
<dbReference type="InterPro" id="IPR027417">
    <property type="entry name" value="P-loop_NTPase"/>
</dbReference>
<name>A0A7G6T544_9HYPH</name>
<keyword evidence="1" id="KW-0614">Plasmid</keyword>
<dbReference type="EMBL" id="CP050298">
    <property type="protein sequence ID" value="QND61876.1"/>
    <property type="molecule type" value="Genomic_DNA"/>
</dbReference>
<sequence length="286" mass="31804">MLELPTPNASSFGANVDEMAAGFRGAWQHGYNKTGSRNKSLESNCIASDVLSLMISFQRTSDEPEIAGIRRQIASSVDLDIPTGRYALLTSDPLAKKPAVDLLAGLRPPQVGRISFIGLTSWPIGRPAFLRGNVTGRHVIALICRLYGLDMHVSNAMLETMVTDPRHINGKVEHWPAEFRYEYGLAAALLPPFDIYIVEAVFPFLKDRFSYLWKTLFEKRSAGKMLIAGSNRVADLSKYCDRAIVVNRGRVTIANDLKKALDRYPPRVASYDAQKEFEDDLADDPL</sequence>
<dbReference type="Proteomes" id="UP000515465">
    <property type="component" value="Plasmid p_3"/>
</dbReference>
<geneLocation type="plasmid" evidence="1 2">
    <name>p_3</name>
</geneLocation>
<accession>A0A7G6T544</accession>
<gene>
    <name evidence="1" type="ORF">HB778_37525</name>
</gene>
<evidence type="ECO:0000313" key="1">
    <source>
        <dbReference type="EMBL" id="QND61876.1"/>
    </source>
</evidence>
<dbReference type="SUPFAM" id="SSF52540">
    <property type="entry name" value="P-loop containing nucleoside triphosphate hydrolases"/>
    <property type="match status" value="1"/>
</dbReference>
<protein>
    <submittedName>
        <fullName evidence="1">ATPase</fullName>
    </submittedName>
</protein>
<evidence type="ECO:0000313" key="2">
    <source>
        <dbReference type="Proteomes" id="UP000515465"/>
    </source>
</evidence>
<reference evidence="2" key="1">
    <citation type="journal article" date="2020" name="Mol. Plant Microbe">
        <title>Rhizobial microsymbionts of the narrowly endemic Oxytropis species growing in Kamchatka are characterized by significant genetic diversity and possess a set of genes that are associated with T3SS and T6SS secretion systems and can affect the development of symbiosis.</title>
        <authorList>
            <person name="Safronova V."/>
            <person name="Guro P."/>
            <person name="Sazanova A."/>
            <person name="Kuznetsova I."/>
            <person name="Belimov A."/>
            <person name="Yakubov V."/>
            <person name="Chirak E."/>
            <person name="Afonin A."/>
            <person name="Gogolev Y."/>
            <person name="Andronov E."/>
            <person name="Tikhonovich I."/>
        </authorList>
    </citation>
    <scope>NUCLEOTIDE SEQUENCE [LARGE SCALE GENOMIC DNA]</scope>
    <source>
        <strain evidence="2">583</strain>
        <plasmid evidence="2">p_3</plasmid>
    </source>
</reference>
<dbReference type="RefSeq" id="WP_183455022.1">
    <property type="nucleotide sequence ID" value="NZ_CP050298.1"/>
</dbReference>
<organism evidence="1 2">
    <name type="scientific">Mesorhizobium huakuii</name>
    <dbReference type="NCBI Taxonomy" id="28104"/>
    <lineage>
        <taxon>Bacteria</taxon>
        <taxon>Pseudomonadati</taxon>
        <taxon>Pseudomonadota</taxon>
        <taxon>Alphaproteobacteria</taxon>
        <taxon>Hyphomicrobiales</taxon>
        <taxon>Phyllobacteriaceae</taxon>
        <taxon>Mesorhizobium</taxon>
    </lineage>
</organism>